<dbReference type="SUPFAM" id="SSF103088">
    <property type="entry name" value="OmpA-like"/>
    <property type="match status" value="1"/>
</dbReference>
<keyword evidence="3" id="KW-0998">Cell outer membrane</keyword>
<reference evidence="7 8" key="1">
    <citation type="submission" date="2016-10" db="EMBL/GenBank/DDBJ databases">
        <authorList>
            <person name="de Groot N.N."/>
        </authorList>
    </citation>
    <scope>NUCLEOTIDE SEQUENCE [LARGE SCALE GENOMIC DNA]</scope>
    <source>
        <strain evidence="7">MBHS1</strain>
    </source>
</reference>
<keyword evidence="7" id="KW-0560">Oxidoreductase</keyword>
<evidence type="ECO:0000259" key="6">
    <source>
        <dbReference type="PROSITE" id="PS51123"/>
    </source>
</evidence>
<gene>
    <name evidence="7" type="primary">psaB_3</name>
    <name evidence="7" type="ORF">MBHS_03401</name>
</gene>
<dbReference type="PRINTS" id="PR01021">
    <property type="entry name" value="OMPADOMAIN"/>
</dbReference>
<feature type="signal peptide" evidence="5">
    <location>
        <begin position="1"/>
        <end position="23"/>
    </location>
</feature>
<dbReference type="Gene3D" id="3.30.1330.60">
    <property type="entry name" value="OmpA-like domain"/>
    <property type="match status" value="1"/>
</dbReference>
<dbReference type="AlphaFoldDB" id="A0A1H6FER7"/>
<accession>A0A1H6FER7</accession>
<dbReference type="PROSITE" id="PS51123">
    <property type="entry name" value="OMPA_2"/>
    <property type="match status" value="1"/>
</dbReference>
<keyword evidence="2 4" id="KW-0472">Membrane</keyword>
<dbReference type="Pfam" id="PF00691">
    <property type="entry name" value="OmpA"/>
    <property type="match status" value="1"/>
</dbReference>
<evidence type="ECO:0000256" key="2">
    <source>
        <dbReference type="ARBA" id="ARBA00023136"/>
    </source>
</evidence>
<comment type="subcellular location">
    <subcellularLocation>
        <location evidence="1">Cell outer membrane</location>
    </subcellularLocation>
</comment>
<evidence type="ECO:0000256" key="3">
    <source>
        <dbReference type="ARBA" id="ARBA00023237"/>
    </source>
</evidence>
<evidence type="ECO:0000313" key="7">
    <source>
        <dbReference type="EMBL" id="SEH07525.1"/>
    </source>
</evidence>
<dbReference type="RefSeq" id="WP_103921168.1">
    <property type="nucleotide sequence ID" value="NZ_FMSV02000533.1"/>
</dbReference>
<dbReference type="PROSITE" id="PS51257">
    <property type="entry name" value="PROKAR_LIPOPROTEIN"/>
    <property type="match status" value="1"/>
</dbReference>
<organism evidence="7 8">
    <name type="scientific">Candidatus Venteria ishoeyi</name>
    <dbReference type="NCBI Taxonomy" id="1899563"/>
    <lineage>
        <taxon>Bacteria</taxon>
        <taxon>Pseudomonadati</taxon>
        <taxon>Pseudomonadota</taxon>
        <taxon>Gammaproteobacteria</taxon>
        <taxon>Thiotrichales</taxon>
        <taxon>Thiotrichaceae</taxon>
        <taxon>Venteria</taxon>
    </lineage>
</organism>
<dbReference type="InterPro" id="IPR006665">
    <property type="entry name" value="OmpA-like"/>
</dbReference>
<sequence>MKNYIYILFSLSSAYLLSGCGTAMPVSDLNAQPMQPLLSATNCQCDPAPMQMASMSTETFNLEAIYFDTDKASLRSSANNKLDKIAAAIKNNQPYRIVVDGNADIRGSTQYNQGLSERRANSVRRALIQRGVDSNLLEAKGYSDTQPVASNASERGMQLNRRVDVTLYMK</sequence>
<dbReference type="OrthoDB" id="6195779at2"/>
<dbReference type="GO" id="GO:0009279">
    <property type="term" value="C:cell outer membrane"/>
    <property type="evidence" value="ECO:0007669"/>
    <property type="project" value="UniProtKB-SubCell"/>
</dbReference>
<dbReference type="InterPro" id="IPR050330">
    <property type="entry name" value="Bact_OuterMem_StrucFunc"/>
</dbReference>
<keyword evidence="8" id="KW-1185">Reference proteome</keyword>
<dbReference type="PANTHER" id="PTHR30329:SF21">
    <property type="entry name" value="LIPOPROTEIN YIAD-RELATED"/>
    <property type="match status" value="1"/>
</dbReference>
<dbReference type="EC" id="1.97.1.12" evidence="7"/>
<proteinExistence type="predicted"/>
<dbReference type="CDD" id="cd07185">
    <property type="entry name" value="OmpA_C-like"/>
    <property type="match status" value="1"/>
</dbReference>
<name>A0A1H6FER7_9GAMM</name>
<dbReference type="PANTHER" id="PTHR30329">
    <property type="entry name" value="STATOR ELEMENT OF FLAGELLAR MOTOR COMPLEX"/>
    <property type="match status" value="1"/>
</dbReference>
<evidence type="ECO:0000256" key="4">
    <source>
        <dbReference type="PROSITE-ProRule" id="PRU00473"/>
    </source>
</evidence>
<evidence type="ECO:0000256" key="1">
    <source>
        <dbReference type="ARBA" id="ARBA00004442"/>
    </source>
</evidence>
<dbReference type="Proteomes" id="UP000236724">
    <property type="component" value="Unassembled WGS sequence"/>
</dbReference>
<dbReference type="EMBL" id="FMSV02000533">
    <property type="protein sequence ID" value="SEH07525.1"/>
    <property type="molecule type" value="Genomic_DNA"/>
</dbReference>
<evidence type="ECO:0000256" key="5">
    <source>
        <dbReference type="SAM" id="SignalP"/>
    </source>
</evidence>
<dbReference type="GO" id="GO:0016491">
    <property type="term" value="F:oxidoreductase activity"/>
    <property type="evidence" value="ECO:0007669"/>
    <property type="project" value="UniProtKB-KW"/>
</dbReference>
<dbReference type="PRINTS" id="PR01023">
    <property type="entry name" value="NAFLGMOTY"/>
</dbReference>
<feature type="chain" id="PRO_5014699299" evidence="5">
    <location>
        <begin position="24"/>
        <end position="170"/>
    </location>
</feature>
<feature type="domain" description="OmpA-like" evidence="6">
    <location>
        <begin position="55"/>
        <end position="170"/>
    </location>
</feature>
<evidence type="ECO:0000313" key="8">
    <source>
        <dbReference type="Proteomes" id="UP000236724"/>
    </source>
</evidence>
<dbReference type="InterPro" id="IPR036737">
    <property type="entry name" value="OmpA-like_sf"/>
</dbReference>
<keyword evidence="5" id="KW-0732">Signal</keyword>
<protein>
    <submittedName>
        <fullName evidence="7">Photosystem I P700 chlorophyll a apoprotein A2</fullName>
        <ecNumber evidence="7">1.97.1.12</ecNumber>
    </submittedName>
</protein>
<dbReference type="InterPro" id="IPR006664">
    <property type="entry name" value="OMP_bac"/>
</dbReference>